<reference evidence="1 2" key="1">
    <citation type="journal article" date="2016" name="Genome Announc.">
        <title>Draft Genome Sequence of the Rumen Methanogen Methanobrevibacter olleyae YLM1.</title>
        <authorList>
            <person name="Kelly W.J."/>
            <person name="Li D."/>
            <person name="Lambie S.C."/>
            <person name="Cox F."/>
            <person name="Attwood G.T."/>
            <person name="Altermann E."/>
            <person name="Leahy S.C."/>
        </authorList>
    </citation>
    <scope>NUCLEOTIDE SEQUENCE [LARGE SCALE GENOMIC DNA]</scope>
    <source>
        <strain evidence="1 2">YLM1</strain>
    </source>
</reference>
<evidence type="ECO:0000313" key="2">
    <source>
        <dbReference type="Proteomes" id="UP000066376"/>
    </source>
</evidence>
<sequence>MNGVKDIGKILSQSVVDFEESECMKLDIEIRVDNGEWC</sequence>
<dbReference type="PATRIC" id="fig|294671.3.peg.1807"/>
<proteinExistence type="predicted"/>
<gene>
    <name evidence="1" type="ORF">YLM1_1738</name>
</gene>
<name>A0A126R1M4_METOL</name>
<protein>
    <submittedName>
        <fullName evidence="1">Uncharacterized protein</fullName>
    </submittedName>
</protein>
<dbReference type="AlphaFoldDB" id="A0A126R1M4"/>
<reference evidence="2" key="2">
    <citation type="submission" date="2016-02" db="EMBL/GenBank/DDBJ databases">
        <title>The draft genome sequence of the rumen methanogen Methanobrevibacter olleyae YLM1.</title>
        <authorList>
            <consortium name="New Zealand Agricultural Greenhouse Gas Research Centre/Pastoral Greenhouse Gas Research Consortium"/>
            <person name="Kelly W.J."/>
            <person name="Li D."/>
            <person name="Lambie S.C."/>
            <person name="Attwood G.T."/>
            <person name="Altermann E."/>
            <person name="Leahy S.C."/>
        </authorList>
    </citation>
    <scope>NUCLEOTIDE SEQUENCE [LARGE SCALE GENOMIC DNA]</scope>
    <source>
        <strain evidence="2">YLM1</strain>
    </source>
</reference>
<dbReference type="Proteomes" id="UP000066376">
    <property type="component" value="Chromosome"/>
</dbReference>
<organism evidence="1 2">
    <name type="scientific">Methanobrevibacter olleyae</name>
    <dbReference type="NCBI Taxonomy" id="294671"/>
    <lineage>
        <taxon>Archaea</taxon>
        <taxon>Methanobacteriati</taxon>
        <taxon>Methanobacteriota</taxon>
        <taxon>Methanomada group</taxon>
        <taxon>Methanobacteria</taxon>
        <taxon>Methanobacteriales</taxon>
        <taxon>Methanobacteriaceae</taxon>
        <taxon>Methanobrevibacter</taxon>
    </lineage>
</organism>
<dbReference type="STRING" id="294671.YLM1_1738"/>
<evidence type="ECO:0000313" key="1">
    <source>
        <dbReference type="EMBL" id="AMK16293.1"/>
    </source>
</evidence>
<dbReference type="KEGG" id="mol:YLM1_1738"/>
<accession>A0A126R1M4</accession>
<dbReference type="EMBL" id="CP014265">
    <property type="protein sequence ID" value="AMK16293.1"/>
    <property type="molecule type" value="Genomic_DNA"/>
</dbReference>
<keyword evidence="2" id="KW-1185">Reference proteome</keyword>